<feature type="compositionally biased region" description="Low complexity" evidence="1">
    <location>
        <begin position="197"/>
        <end position="208"/>
    </location>
</feature>
<organism evidence="2">
    <name type="scientific">viral metagenome</name>
    <dbReference type="NCBI Taxonomy" id="1070528"/>
    <lineage>
        <taxon>unclassified sequences</taxon>
        <taxon>metagenomes</taxon>
        <taxon>organismal metagenomes</taxon>
    </lineage>
</organism>
<feature type="compositionally biased region" description="Polar residues" evidence="1">
    <location>
        <begin position="15"/>
        <end position="25"/>
    </location>
</feature>
<dbReference type="AlphaFoldDB" id="A0A6C0C277"/>
<feature type="compositionally biased region" description="Polar residues" evidence="1">
    <location>
        <begin position="126"/>
        <end position="140"/>
    </location>
</feature>
<accession>A0A6C0C277</accession>
<sequence>MNAYEEPSRFADILTSASPDYTTSVPRGVEEQPMSAGSVHAPEEPVRDERNDMPIENNSSVPIGINSERLAKMQQEAPIEAHNQFGPLPAELPSGDSTLLQTLAPTTPSDSSAPSSVSAGDISDDLSPTETDVESNNTDSWSEEATPEMFANSVSAATSLSSPMPPSVVQATPSDASALAQPGDIYASTAPPPRAPMPQAQVPQAHAPAPAPQAPAPQAPAPQAPAPQAHAPQAHAPLQPKMTPDASHISEAETSPPSDLPAANTHYAPFGLVGLSKVFPMGGREERVPLLSKKQAEAELSKIGLSSQSTSDGIHYKKDGSGVFIHKEEAYRVKPLSPDCIAALRKKGKTSISHYLEASKKLAKSQEIANLNATRAAISQVRNSGILSCAASSPLSDRLDMMEKACTEWAEARGTVARLLHQAKARQTQIRDMKEQLATLNDVLDKDKEAVRAASATEAKVRAKKKSLVLTLAHETQQDLVQVQALLRAL</sequence>
<feature type="compositionally biased region" description="Low complexity" evidence="1">
    <location>
        <begin position="102"/>
        <end position="119"/>
    </location>
</feature>
<name>A0A6C0C277_9ZZZZ</name>
<proteinExistence type="predicted"/>
<evidence type="ECO:0000256" key="1">
    <source>
        <dbReference type="SAM" id="MobiDB-lite"/>
    </source>
</evidence>
<reference evidence="2" key="1">
    <citation type="journal article" date="2020" name="Nature">
        <title>Giant virus diversity and host interactions through global metagenomics.</title>
        <authorList>
            <person name="Schulz F."/>
            <person name="Roux S."/>
            <person name="Paez-Espino D."/>
            <person name="Jungbluth S."/>
            <person name="Walsh D.A."/>
            <person name="Denef V.J."/>
            <person name="McMahon K.D."/>
            <person name="Konstantinidis K.T."/>
            <person name="Eloe-Fadrosh E.A."/>
            <person name="Kyrpides N.C."/>
            <person name="Woyke T."/>
        </authorList>
    </citation>
    <scope>NUCLEOTIDE SEQUENCE</scope>
    <source>
        <strain evidence="2">GVMAG-M-3300020182-33</strain>
    </source>
</reference>
<feature type="region of interest" description="Disordered" evidence="1">
    <location>
        <begin position="1"/>
        <end position="263"/>
    </location>
</feature>
<dbReference type="EMBL" id="MN739301">
    <property type="protein sequence ID" value="QHS97663.1"/>
    <property type="molecule type" value="Genomic_DNA"/>
</dbReference>
<feature type="compositionally biased region" description="Low complexity" evidence="1">
    <location>
        <begin position="226"/>
        <end position="240"/>
    </location>
</feature>
<feature type="compositionally biased region" description="Basic and acidic residues" evidence="1">
    <location>
        <begin position="41"/>
        <end position="53"/>
    </location>
</feature>
<feature type="compositionally biased region" description="Pro residues" evidence="1">
    <location>
        <begin position="209"/>
        <end position="225"/>
    </location>
</feature>
<feature type="compositionally biased region" description="Polar residues" evidence="1">
    <location>
        <begin position="152"/>
        <end position="162"/>
    </location>
</feature>
<evidence type="ECO:0000313" key="2">
    <source>
        <dbReference type="EMBL" id="QHS97663.1"/>
    </source>
</evidence>
<protein>
    <submittedName>
        <fullName evidence="2">Uncharacterized protein</fullName>
    </submittedName>
</protein>